<dbReference type="Gene3D" id="3.30.70.20">
    <property type="match status" value="3"/>
</dbReference>
<evidence type="ECO:0000313" key="10">
    <source>
        <dbReference type="Proteomes" id="UP001594288"/>
    </source>
</evidence>
<evidence type="ECO:0000256" key="3">
    <source>
        <dbReference type="ARBA" id="ARBA00022723"/>
    </source>
</evidence>
<dbReference type="InterPro" id="IPR051684">
    <property type="entry name" value="Electron_Trans/Redox"/>
</dbReference>
<evidence type="ECO:0000256" key="6">
    <source>
        <dbReference type="ARBA" id="ARBA00023014"/>
    </source>
</evidence>
<dbReference type="PROSITE" id="PS51379">
    <property type="entry name" value="4FE4S_FER_2"/>
    <property type="match status" value="4"/>
</dbReference>
<organism evidence="9 10">
    <name type="scientific">Eiseniibacteriota bacterium</name>
    <dbReference type="NCBI Taxonomy" id="2212470"/>
    <lineage>
        <taxon>Bacteria</taxon>
        <taxon>Candidatus Eiseniibacteriota</taxon>
    </lineage>
</organism>
<feature type="transmembrane region" description="Helical" evidence="7">
    <location>
        <begin position="58"/>
        <end position="89"/>
    </location>
</feature>
<keyword evidence="10" id="KW-1185">Reference proteome</keyword>
<keyword evidence="4" id="KW-0249">Electron transport</keyword>
<keyword evidence="2" id="KW-0004">4Fe-4S</keyword>
<evidence type="ECO:0000256" key="2">
    <source>
        <dbReference type="ARBA" id="ARBA00022485"/>
    </source>
</evidence>
<dbReference type="Pfam" id="PF12801">
    <property type="entry name" value="Fer4_5"/>
    <property type="match status" value="2"/>
</dbReference>
<dbReference type="EMBL" id="JBHPEI010000003">
    <property type="protein sequence ID" value="MFC1799339.1"/>
    <property type="molecule type" value="Genomic_DNA"/>
</dbReference>
<feature type="transmembrane region" description="Helical" evidence="7">
    <location>
        <begin position="142"/>
        <end position="164"/>
    </location>
</feature>
<dbReference type="CDD" id="cd16373">
    <property type="entry name" value="DMSOR_beta_like"/>
    <property type="match status" value="1"/>
</dbReference>
<accession>A0ABV6YN82</accession>
<proteinExistence type="predicted"/>
<dbReference type="SUPFAM" id="SSF54862">
    <property type="entry name" value="4Fe-4S ferredoxins"/>
    <property type="match status" value="2"/>
</dbReference>
<keyword evidence="6" id="KW-0411">Iron-sulfur</keyword>
<keyword evidence="5" id="KW-0408">Iron</keyword>
<gene>
    <name evidence="9" type="ORF">ACFL2Z_00295</name>
</gene>
<feature type="domain" description="4Fe-4S ferredoxin-type" evidence="8">
    <location>
        <begin position="255"/>
        <end position="278"/>
    </location>
</feature>
<feature type="domain" description="4Fe-4S ferredoxin-type" evidence="8">
    <location>
        <begin position="325"/>
        <end position="355"/>
    </location>
</feature>
<name>A0ABV6YN82_UNCEI</name>
<feature type="transmembrane region" description="Helical" evidence="7">
    <location>
        <begin position="110"/>
        <end position="130"/>
    </location>
</feature>
<evidence type="ECO:0000259" key="8">
    <source>
        <dbReference type="PROSITE" id="PS51379"/>
    </source>
</evidence>
<dbReference type="InterPro" id="IPR017900">
    <property type="entry name" value="4Fe4S_Fe_S_CS"/>
</dbReference>
<keyword evidence="7" id="KW-0812">Transmembrane</keyword>
<reference evidence="9 10" key="1">
    <citation type="submission" date="2024-09" db="EMBL/GenBank/DDBJ databases">
        <authorList>
            <person name="D'Angelo T."/>
        </authorList>
    </citation>
    <scope>NUCLEOTIDE SEQUENCE [LARGE SCALE GENOMIC DNA]</scope>
    <source>
        <strain evidence="9">SAG AM-311-F02</strain>
    </source>
</reference>
<dbReference type="InterPro" id="IPR017896">
    <property type="entry name" value="4Fe4S_Fe-S-bd"/>
</dbReference>
<feature type="domain" description="4Fe-4S ferredoxin-type" evidence="8">
    <location>
        <begin position="449"/>
        <end position="480"/>
    </location>
</feature>
<comment type="caution">
    <text evidence="9">The sequence shown here is derived from an EMBL/GenBank/DDBJ whole genome shotgun (WGS) entry which is preliminary data.</text>
</comment>
<dbReference type="Pfam" id="PF12838">
    <property type="entry name" value="Fer4_7"/>
    <property type="match status" value="1"/>
</dbReference>
<evidence type="ECO:0000313" key="9">
    <source>
        <dbReference type="EMBL" id="MFC1799339.1"/>
    </source>
</evidence>
<evidence type="ECO:0000256" key="7">
    <source>
        <dbReference type="SAM" id="Phobius"/>
    </source>
</evidence>
<dbReference type="PROSITE" id="PS00198">
    <property type="entry name" value="4FE4S_FER_1"/>
    <property type="match status" value="3"/>
</dbReference>
<feature type="transmembrane region" description="Helical" evidence="7">
    <location>
        <begin position="176"/>
        <end position="198"/>
    </location>
</feature>
<keyword evidence="7" id="KW-1133">Transmembrane helix</keyword>
<evidence type="ECO:0000256" key="4">
    <source>
        <dbReference type="ARBA" id="ARBA00022982"/>
    </source>
</evidence>
<protein>
    <submittedName>
        <fullName evidence="9">4Fe-4S dicluster domain-containing protein</fullName>
    </submittedName>
</protein>
<feature type="domain" description="4Fe-4S ferredoxin-type" evidence="8">
    <location>
        <begin position="222"/>
        <end position="251"/>
    </location>
</feature>
<dbReference type="PANTHER" id="PTHR30176:SF3">
    <property type="entry name" value="FERREDOXIN-TYPE PROTEIN NAPH"/>
    <property type="match status" value="1"/>
</dbReference>
<keyword evidence="3" id="KW-0479">Metal-binding</keyword>
<dbReference type="Proteomes" id="UP001594288">
    <property type="component" value="Unassembled WGS sequence"/>
</dbReference>
<evidence type="ECO:0000256" key="1">
    <source>
        <dbReference type="ARBA" id="ARBA00022448"/>
    </source>
</evidence>
<sequence length="485" mass="52128">MRGLRISIQLGVLALFIFLVFANSYPTAFDLPVDLFMRLDPYASVGAMVAARSLITRLWPLLLVVGSALILGRVFCGYFCPLGTMLDIFSGVFRGKGKARSFKRLHAVKYLILFGTLAAAAVGVSVTHFFDPVNIAERTGILLFRQSASLLVMGMAYVPGLAGLVEPLEENLAFEVRSYGLSVFMALVFASVVALEFISRRFWCRYLCPLGAMVSLLGRVAPFARKVSSECNLCGKCNSACPFGAVGDDPHKTRHGECTRCYRCSGVCPKAAISFGIGRKESAGVSIGRRAAMTSIVAGVAYGVVGSQRTESGPGSDRVVRPPGAIPEREFLARCTRCGACIGACLTGGLQHSFLEAGFEGIWTPVLRGRSGGCEYECNLCGKVCNSRAITYLPLEEKQEAKMGTAVIDTHLCLAWQEERLCYICDEICPSGAVDFKAGEGDIEGEAIEKPRVLADKCTGCGLCEWKCPTSPAAIYVTPKGADRS</sequence>
<dbReference type="PANTHER" id="PTHR30176">
    <property type="entry name" value="FERREDOXIN-TYPE PROTEIN NAPH"/>
    <property type="match status" value="1"/>
</dbReference>
<keyword evidence="1" id="KW-0813">Transport</keyword>
<evidence type="ECO:0000256" key="5">
    <source>
        <dbReference type="ARBA" id="ARBA00023004"/>
    </source>
</evidence>
<keyword evidence="7" id="KW-0472">Membrane</keyword>